<dbReference type="Pfam" id="PF00069">
    <property type="entry name" value="Pkinase"/>
    <property type="match status" value="1"/>
</dbReference>
<dbReference type="InterPro" id="IPR011009">
    <property type="entry name" value="Kinase-like_dom_sf"/>
</dbReference>
<dbReference type="Gene3D" id="1.10.510.10">
    <property type="entry name" value="Transferase(Phosphotransferase) domain 1"/>
    <property type="match status" value="1"/>
</dbReference>
<comment type="caution">
    <text evidence="3">The sequence shown here is derived from an EMBL/GenBank/DDBJ whole genome shotgun (WGS) entry which is preliminary data.</text>
</comment>
<organism evidence="3 4">
    <name type="scientific">Diversispora epigaea</name>
    <dbReference type="NCBI Taxonomy" id="1348612"/>
    <lineage>
        <taxon>Eukaryota</taxon>
        <taxon>Fungi</taxon>
        <taxon>Fungi incertae sedis</taxon>
        <taxon>Mucoromycota</taxon>
        <taxon>Glomeromycotina</taxon>
        <taxon>Glomeromycetes</taxon>
        <taxon>Diversisporales</taxon>
        <taxon>Diversisporaceae</taxon>
        <taxon>Diversispora</taxon>
    </lineage>
</organism>
<dbReference type="InterPro" id="IPR000719">
    <property type="entry name" value="Prot_kinase_dom"/>
</dbReference>
<keyword evidence="4" id="KW-1185">Reference proteome</keyword>
<dbReference type="STRING" id="1348612.A0A397JJ63"/>
<evidence type="ECO:0000313" key="3">
    <source>
        <dbReference type="EMBL" id="RHZ88395.1"/>
    </source>
</evidence>
<evidence type="ECO:0000259" key="2">
    <source>
        <dbReference type="SMART" id="SM00220"/>
    </source>
</evidence>
<sequence length="505" mass="57965">MKNNNIANAVSTGRRGERRNRGGRGSRDIRDSSASRNKTFYELQDDLVIAELCNKATTDELDNKLKIYFIEGSLEIDDSYLSEVPPKGKEDDKTYQNPQKIESIRLNRISRIKNLFIEISVDPNIYQDDITATENKIKEYRELLDKTALRLNRIRMARAQLIVNKHNNVPYATNHMYFLNGAIHQWGIGNPEFDKIIRDSKLSIKYPNGFIQWIPYEKLTNVEFIGRGAYANVYKTNWVERLGTWDYALGKRVQYPNTSVTAYIKSSSSTVLRCYVYLHIRRLVHRDLHSGNLLHYRRTISVSDLGLCRSVDDVTPSNEIFSVLLFIDPEVLKGEPYTQASDVYSNLNEFNKSPLPDTLQQFITNESKSSDEAHYSNVEYASQSIKTQTIRDPNLEKRAAKIKKKVTNSDTNSDDDGNKYEDEANEWNTIYVNDYQNWLYELDIMRDFSGGKIASIVINKIPQLNYEPPTPPPTPLTGKNKTTNESTLGIQVTDPLEAYTNEFSG</sequence>
<feature type="region of interest" description="Disordered" evidence="1">
    <location>
        <begin position="402"/>
        <end position="421"/>
    </location>
</feature>
<evidence type="ECO:0000256" key="1">
    <source>
        <dbReference type="SAM" id="MobiDB-lite"/>
    </source>
</evidence>
<accession>A0A397JJ63</accession>
<dbReference type="OrthoDB" id="2342367at2759"/>
<feature type="compositionally biased region" description="Polar residues" evidence="1">
    <location>
        <begin position="1"/>
        <end position="10"/>
    </location>
</feature>
<reference evidence="3 4" key="1">
    <citation type="submission" date="2018-08" db="EMBL/GenBank/DDBJ databases">
        <title>Genome and evolution of the arbuscular mycorrhizal fungus Diversispora epigaea (formerly Glomus versiforme) and its bacterial endosymbionts.</title>
        <authorList>
            <person name="Sun X."/>
            <person name="Fei Z."/>
            <person name="Harrison M."/>
        </authorList>
    </citation>
    <scope>NUCLEOTIDE SEQUENCE [LARGE SCALE GENOMIC DNA]</scope>
    <source>
        <strain evidence="3 4">IT104</strain>
    </source>
</reference>
<dbReference type="SMART" id="SM00220">
    <property type="entry name" value="S_TKc"/>
    <property type="match status" value="1"/>
</dbReference>
<feature type="compositionally biased region" description="Polar residues" evidence="1">
    <location>
        <begin position="477"/>
        <end position="488"/>
    </location>
</feature>
<feature type="region of interest" description="Disordered" evidence="1">
    <location>
        <begin position="466"/>
        <end position="488"/>
    </location>
</feature>
<dbReference type="GO" id="GO:0004672">
    <property type="term" value="F:protein kinase activity"/>
    <property type="evidence" value="ECO:0007669"/>
    <property type="project" value="InterPro"/>
</dbReference>
<feature type="region of interest" description="Disordered" evidence="1">
    <location>
        <begin position="1"/>
        <end position="33"/>
    </location>
</feature>
<name>A0A397JJ63_9GLOM</name>
<dbReference type="Proteomes" id="UP000266861">
    <property type="component" value="Unassembled WGS sequence"/>
</dbReference>
<protein>
    <recommendedName>
        <fullName evidence="2">Protein kinase domain-containing protein</fullName>
    </recommendedName>
</protein>
<evidence type="ECO:0000313" key="4">
    <source>
        <dbReference type="Proteomes" id="UP000266861"/>
    </source>
</evidence>
<dbReference type="GO" id="GO:0005524">
    <property type="term" value="F:ATP binding"/>
    <property type="evidence" value="ECO:0007669"/>
    <property type="project" value="InterPro"/>
</dbReference>
<feature type="domain" description="Protein kinase" evidence="2">
    <location>
        <begin position="219"/>
        <end position="504"/>
    </location>
</feature>
<dbReference type="EMBL" id="PQFF01000021">
    <property type="protein sequence ID" value="RHZ88395.1"/>
    <property type="molecule type" value="Genomic_DNA"/>
</dbReference>
<proteinExistence type="predicted"/>
<dbReference type="AlphaFoldDB" id="A0A397JJ63"/>
<gene>
    <name evidence="3" type="ORF">Glove_23g95</name>
</gene>
<dbReference type="SUPFAM" id="SSF56112">
    <property type="entry name" value="Protein kinase-like (PK-like)"/>
    <property type="match status" value="1"/>
</dbReference>